<gene>
    <name evidence="1" type="ORF">METZ01_LOCUS405041</name>
</gene>
<evidence type="ECO:0000313" key="1">
    <source>
        <dbReference type="EMBL" id="SVD52187.1"/>
    </source>
</evidence>
<dbReference type="AlphaFoldDB" id="A0A382W085"/>
<sequence>VRKNDVLQTWRANKATVGGWISV</sequence>
<name>A0A382W085_9ZZZZ</name>
<dbReference type="EMBL" id="UINC01156009">
    <property type="protein sequence ID" value="SVD52187.1"/>
    <property type="molecule type" value="Genomic_DNA"/>
</dbReference>
<organism evidence="1">
    <name type="scientific">marine metagenome</name>
    <dbReference type="NCBI Taxonomy" id="408172"/>
    <lineage>
        <taxon>unclassified sequences</taxon>
        <taxon>metagenomes</taxon>
        <taxon>ecological metagenomes</taxon>
    </lineage>
</organism>
<reference evidence="1" key="1">
    <citation type="submission" date="2018-05" db="EMBL/GenBank/DDBJ databases">
        <authorList>
            <person name="Lanie J.A."/>
            <person name="Ng W.-L."/>
            <person name="Kazmierczak K.M."/>
            <person name="Andrzejewski T.M."/>
            <person name="Davidsen T.M."/>
            <person name="Wayne K.J."/>
            <person name="Tettelin H."/>
            <person name="Glass J.I."/>
            <person name="Rusch D."/>
            <person name="Podicherti R."/>
            <person name="Tsui H.-C.T."/>
            <person name="Winkler M.E."/>
        </authorList>
    </citation>
    <scope>NUCLEOTIDE SEQUENCE</scope>
</reference>
<feature type="non-terminal residue" evidence="1">
    <location>
        <position position="23"/>
    </location>
</feature>
<accession>A0A382W085</accession>
<feature type="non-terminal residue" evidence="1">
    <location>
        <position position="1"/>
    </location>
</feature>
<proteinExistence type="predicted"/>
<protein>
    <submittedName>
        <fullName evidence="1">Uncharacterized protein</fullName>
    </submittedName>
</protein>